<gene>
    <name evidence="1" type="ORF">OUZ56_003157</name>
</gene>
<evidence type="ECO:0000313" key="2">
    <source>
        <dbReference type="Proteomes" id="UP001234178"/>
    </source>
</evidence>
<organism evidence="1 2">
    <name type="scientific">Daphnia magna</name>
    <dbReference type="NCBI Taxonomy" id="35525"/>
    <lineage>
        <taxon>Eukaryota</taxon>
        <taxon>Metazoa</taxon>
        <taxon>Ecdysozoa</taxon>
        <taxon>Arthropoda</taxon>
        <taxon>Crustacea</taxon>
        <taxon>Branchiopoda</taxon>
        <taxon>Diplostraca</taxon>
        <taxon>Cladocera</taxon>
        <taxon>Anomopoda</taxon>
        <taxon>Daphniidae</taxon>
        <taxon>Daphnia</taxon>
    </lineage>
</organism>
<evidence type="ECO:0000313" key="1">
    <source>
        <dbReference type="EMBL" id="KAK4021238.1"/>
    </source>
</evidence>
<sequence length="126" mass="14428">MKSDTTIHLSLVEIVKRCGGECVKDVIRRSSDRIRTPECRAALHWWGCKKMDKKKDKLQGSLIVDAVHDGIRKLFPIVSDSDLEVTRTRFVCASEKVIRRNQMGSTKIATWTKFTTASWLNCNVIY</sequence>
<accession>A0ABR0A835</accession>
<name>A0ABR0A835_9CRUS</name>
<proteinExistence type="predicted"/>
<keyword evidence="2" id="KW-1185">Reference proteome</keyword>
<dbReference type="EMBL" id="JAOYFB010000036">
    <property type="protein sequence ID" value="KAK4021238.1"/>
    <property type="molecule type" value="Genomic_DNA"/>
</dbReference>
<reference evidence="1 2" key="1">
    <citation type="journal article" date="2023" name="Nucleic Acids Res.">
        <title>The hologenome of Daphnia magna reveals possible DNA methylation and microbiome-mediated evolution of the host genome.</title>
        <authorList>
            <person name="Chaturvedi A."/>
            <person name="Li X."/>
            <person name="Dhandapani V."/>
            <person name="Marshall H."/>
            <person name="Kissane S."/>
            <person name="Cuenca-Cambronero M."/>
            <person name="Asole G."/>
            <person name="Calvet F."/>
            <person name="Ruiz-Romero M."/>
            <person name="Marangio P."/>
            <person name="Guigo R."/>
            <person name="Rago D."/>
            <person name="Mirbahai L."/>
            <person name="Eastwood N."/>
            <person name="Colbourne J.K."/>
            <person name="Zhou J."/>
            <person name="Mallon E."/>
            <person name="Orsini L."/>
        </authorList>
    </citation>
    <scope>NUCLEOTIDE SEQUENCE [LARGE SCALE GENOMIC DNA]</scope>
    <source>
        <strain evidence="1">LRV0_1</strain>
    </source>
</reference>
<dbReference type="Proteomes" id="UP001234178">
    <property type="component" value="Unassembled WGS sequence"/>
</dbReference>
<protein>
    <submittedName>
        <fullName evidence="1">Uncharacterized protein</fullName>
    </submittedName>
</protein>
<comment type="caution">
    <text evidence="1">The sequence shown here is derived from an EMBL/GenBank/DDBJ whole genome shotgun (WGS) entry which is preliminary data.</text>
</comment>